<comment type="caution">
    <text evidence="3">The sequence shown here is derived from an EMBL/GenBank/DDBJ whole genome shotgun (WGS) entry which is preliminary data.</text>
</comment>
<gene>
    <name evidence="3" type="ORF">BD324DRAFT_633930</name>
</gene>
<feature type="compositionally biased region" description="Basic residues" evidence="1">
    <location>
        <begin position="256"/>
        <end position="269"/>
    </location>
</feature>
<feature type="compositionally biased region" description="Basic and acidic residues" evidence="1">
    <location>
        <begin position="286"/>
        <end position="296"/>
    </location>
</feature>
<dbReference type="AlphaFoldDB" id="A0A1Y1UDG2"/>
<sequence>MRKPKAVNPCRGSAASLQVARVHGNAGPSAYFPFPGPIGSLLSHLGLTPGQKAEEDHHRSHIHMEVISTIKDQVASHKESVESFKNRLEDMIHHVESESIPLMEGGIVKIMPIFNNFGDLESPENVHHKQAVQHPKFRTGHWDPDHERKLRIAEWDAMAGKDGIKAVHHSHHGHHHAAYPHRKGRSFGCRLNHALKSLKPAESLSLAFVLGAGIGSLLHLFFMVLLLTIRRLRGGSCAERKAARRERRAAKAERRAARKAAKAAGKKGGVRLESGDEDEVLPAYGEEEHERLVEKA</sequence>
<evidence type="ECO:0000256" key="1">
    <source>
        <dbReference type="SAM" id="MobiDB-lite"/>
    </source>
</evidence>
<evidence type="ECO:0000313" key="4">
    <source>
        <dbReference type="Proteomes" id="UP000193218"/>
    </source>
</evidence>
<dbReference type="RefSeq" id="XP_021869331.1">
    <property type="nucleotide sequence ID" value="XM_022016680.1"/>
</dbReference>
<dbReference type="Proteomes" id="UP000193218">
    <property type="component" value="Unassembled WGS sequence"/>
</dbReference>
<organism evidence="3 4">
    <name type="scientific">Kockovaella imperatae</name>
    <dbReference type="NCBI Taxonomy" id="4999"/>
    <lineage>
        <taxon>Eukaryota</taxon>
        <taxon>Fungi</taxon>
        <taxon>Dikarya</taxon>
        <taxon>Basidiomycota</taxon>
        <taxon>Agaricomycotina</taxon>
        <taxon>Tremellomycetes</taxon>
        <taxon>Tremellales</taxon>
        <taxon>Cuniculitremaceae</taxon>
        <taxon>Kockovaella</taxon>
    </lineage>
</organism>
<evidence type="ECO:0000313" key="3">
    <source>
        <dbReference type="EMBL" id="ORX35115.1"/>
    </source>
</evidence>
<keyword evidence="4" id="KW-1185">Reference proteome</keyword>
<keyword evidence="2" id="KW-0812">Transmembrane</keyword>
<dbReference type="EMBL" id="NBSH01000012">
    <property type="protein sequence ID" value="ORX35115.1"/>
    <property type="molecule type" value="Genomic_DNA"/>
</dbReference>
<feature type="region of interest" description="Disordered" evidence="1">
    <location>
        <begin position="238"/>
        <end position="296"/>
    </location>
</feature>
<evidence type="ECO:0000256" key="2">
    <source>
        <dbReference type="SAM" id="Phobius"/>
    </source>
</evidence>
<protein>
    <submittedName>
        <fullName evidence="3">Uncharacterized protein</fullName>
    </submittedName>
</protein>
<reference evidence="3 4" key="1">
    <citation type="submission" date="2017-03" db="EMBL/GenBank/DDBJ databases">
        <title>Widespread Adenine N6-methylation of Active Genes in Fungi.</title>
        <authorList>
            <consortium name="DOE Joint Genome Institute"/>
            <person name="Mondo S.J."/>
            <person name="Dannebaum R.O."/>
            <person name="Kuo R.C."/>
            <person name="Louie K.B."/>
            <person name="Bewick A.J."/>
            <person name="Labutti K."/>
            <person name="Haridas S."/>
            <person name="Kuo A."/>
            <person name="Salamov A."/>
            <person name="Ahrendt S.R."/>
            <person name="Lau R."/>
            <person name="Bowen B.P."/>
            <person name="Lipzen A."/>
            <person name="Sullivan W."/>
            <person name="Andreopoulos W.B."/>
            <person name="Clum A."/>
            <person name="Lindquist E."/>
            <person name="Daum C."/>
            <person name="Northen T.R."/>
            <person name="Ramamoorthy G."/>
            <person name="Schmitz R.J."/>
            <person name="Gryganskyi A."/>
            <person name="Culley D."/>
            <person name="Magnuson J."/>
            <person name="James T.Y."/>
            <person name="O'Malley M.A."/>
            <person name="Stajich J.E."/>
            <person name="Spatafora J.W."/>
            <person name="Visel A."/>
            <person name="Grigoriev I.V."/>
        </authorList>
    </citation>
    <scope>NUCLEOTIDE SEQUENCE [LARGE SCALE GENOMIC DNA]</scope>
    <source>
        <strain evidence="3 4">NRRL Y-17943</strain>
    </source>
</reference>
<proteinExistence type="predicted"/>
<keyword evidence="2" id="KW-0472">Membrane</keyword>
<feature type="transmembrane region" description="Helical" evidence="2">
    <location>
        <begin position="204"/>
        <end position="227"/>
    </location>
</feature>
<dbReference type="InParanoid" id="A0A1Y1UDG2"/>
<dbReference type="GeneID" id="33558489"/>
<name>A0A1Y1UDG2_9TREE</name>
<dbReference type="OrthoDB" id="2565017at2759"/>
<keyword evidence="2" id="KW-1133">Transmembrane helix</keyword>
<accession>A0A1Y1UDG2</accession>